<keyword evidence="1" id="KW-0732">Signal</keyword>
<dbReference type="RefSeq" id="XP_033596068.1">
    <property type="nucleotide sequence ID" value="XM_033739456.1"/>
</dbReference>
<reference evidence="3" key="1">
    <citation type="journal article" date="2020" name="Stud. Mycol.">
        <title>101 Dothideomycetes genomes: a test case for predicting lifestyles and emergence of pathogens.</title>
        <authorList>
            <person name="Haridas S."/>
            <person name="Albert R."/>
            <person name="Binder M."/>
            <person name="Bloem J."/>
            <person name="Labutti K."/>
            <person name="Salamov A."/>
            <person name="Andreopoulos B."/>
            <person name="Baker S."/>
            <person name="Barry K."/>
            <person name="Bills G."/>
            <person name="Bluhm B."/>
            <person name="Cannon C."/>
            <person name="Castanera R."/>
            <person name="Culley D."/>
            <person name="Daum C."/>
            <person name="Ezra D."/>
            <person name="Gonzalez J."/>
            <person name="Henrissat B."/>
            <person name="Kuo A."/>
            <person name="Liang C."/>
            <person name="Lipzen A."/>
            <person name="Lutzoni F."/>
            <person name="Magnuson J."/>
            <person name="Mondo S."/>
            <person name="Nolan M."/>
            <person name="Ohm R."/>
            <person name="Pangilinan J."/>
            <person name="Park H.-J."/>
            <person name="Ramirez L."/>
            <person name="Alfaro M."/>
            <person name="Sun H."/>
            <person name="Tritt A."/>
            <person name="Yoshinaga Y."/>
            <person name="Zwiers L.-H."/>
            <person name="Turgeon B."/>
            <person name="Goodwin S."/>
            <person name="Spatafora J."/>
            <person name="Crous P."/>
            <person name="Grigoriev I."/>
        </authorList>
    </citation>
    <scope>NUCLEOTIDE SEQUENCE</scope>
    <source>
        <strain evidence="3">CBS 121739</strain>
    </source>
</reference>
<dbReference type="SUPFAM" id="SSF52266">
    <property type="entry name" value="SGNH hydrolase"/>
    <property type="match status" value="1"/>
</dbReference>
<dbReference type="InterPro" id="IPR013830">
    <property type="entry name" value="SGNH_hydro"/>
</dbReference>
<sequence>MKLAIVATLSALCASFTDALVLRQTPGQRLPSGNSIRLLPLGDSITWGTDSTDESGYRGGLLSELSGNIVDFIGNASQRRGNIPDPDNAGWPGYTIAQIGEAADNASTSVFAPQPNVVTLHAGTNDMIYIFQDYAGAPDRLEALINKITANVPNTLVLVAKIIHASDPDVDARIQTYNSGIDAAVQRAQQGGKFKVRVVDQSAIDDLGDGVHPTDAGYATMATNWYNAIYDADVAGLISPA</sequence>
<dbReference type="InterPro" id="IPR051532">
    <property type="entry name" value="Ester_Hydrolysis_Enzymes"/>
</dbReference>
<dbReference type="GeneID" id="54480510"/>
<dbReference type="PANTHER" id="PTHR30383">
    <property type="entry name" value="THIOESTERASE 1/PROTEASE 1/LYSOPHOSPHOLIPASE L1"/>
    <property type="match status" value="1"/>
</dbReference>
<accession>A0A6A6VWI7</accession>
<organism evidence="3 4">
    <name type="scientific">Pseudovirgaria hyperparasitica</name>
    <dbReference type="NCBI Taxonomy" id="470096"/>
    <lineage>
        <taxon>Eukaryota</taxon>
        <taxon>Fungi</taxon>
        <taxon>Dikarya</taxon>
        <taxon>Ascomycota</taxon>
        <taxon>Pezizomycotina</taxon>
        <taxon>Dothideomycetes</taxon>
        <taxon>Dothideomycetes incertae sedis</taxon>
        <taxon>Acrospermales</taxon>
        <taxon>Acrospermaceae</taxon>
        <taxon>Pseudovirgaria</taxon>
    </lineage>
</organism>
<gene>
    <name evidence="3" type="ORF">EJ05DRAFT_166122</name>
</gene>
<dbReference type="InterPro" id="IPR036514">
    <property type="entry name" value="SGNH_hydro_sf"/>
</dbReference>
<name>A0A6A6VWI7_9PEZI</name>
<proteinExistence type="predicted"/>
<dbReference type="OrthoDB" id="3915838at2759"/>
<dbReference type="Pfam" id="PF13472">
    <property type="entry name" value="Lipase_GDSL_2"/>
    <property type="match status" value="1"/>
</dbReference>
<feature type="signal peptide" evidence="1">
    <location>
        <begin position="1"/>
        <end position="19"/>
    </location>
</feature>
<dbReference type="CDD" id="cd01833">
    <property type="entry name" value="XynB_like"/>
    <property type="match status" value="1"/>
</dbReference>
<feature type="chain" id="PRO_5025578627" evidence="1">
    <location>
        <begin position="20"/>
        <end position="241"/>
    </location>
</feature>
<dbReference type="Gene3D" id="3.40.50.1110">
    <property type="entry name" value="SGNH hydrolase"/>
    <property type="match status" value="1"/>
</dbReference>
<dbReference type="GO" id="GO:0004622">
    <property type="term" value="F:phosphatidylcholine lysophospholipase activity"/>
    <property type="evidence" value="ECO:0007669"/>
    <property type="project" value="TreeGrafter"/>
</dbReference>
<keyword evidence="4" id="KW-1185">Reference proteome</keyword>
<protein>
    <submittedName>
        <fullName evidence="3">SGNH hydrolase</fullName>
    </submittedName>
</protein>
<evidence type="ECO:0000259" key="2">
    <source>
        <dbReference type="Pfam" id="PF13472"/>
    </source>
</evidence>
<dbReference type="EMBL" id="ML996583">
    <property type="protein sequence ID" value="KAF2753617.1"/>
    <property type="molecule type" value="Genomic_DNA"/>
</dbReference>
<evidence type="ECO:0000313" key="3">
    <source>
        <dbReference type="EMBL" id="KAF2753617.1"/>
    </source>
</evidence>
<keyword evidence="3" id="KW-0378">Hydrolase</keyword>
<evidence type="ECO:0000313" key="4">
    <source>
        <dbReference type="Proteomes" id="UP000799437"/>
    </source>
</evidence>
<evidence type="ECO:0000256" key="1">
    <source>
        <dbReference type="SAM" id="SignalP"/>
    </source>
</evidence>
<dbReference type="PANTHER" id="PTHR30383:SF5">
    <property type="entry name" value="SGNH HYDROLASE-TYPE ESTERASE DOMAIN-CONTAINING PROTEIN"/>
    <property type="match status" value="1"/>
</dbReference>
<dbReference type="AlphaFoldDB" id="A0A6A6VWI7"/>
<dbReference type="Proteomes" id="UP000799437">
    <property type="component" value="Unassembled WGS sequence"/>
</dbReference>
<feature type="domain" description="SGNH hydrolase-type esterase" evidence="2">
    <location>
        <begin position="41"/>
        <end position="219"/>
    </location>
</feature>